<dbReference type="NCBIfam" id="TIGR00206">
    <property type="entry name" value="fliF"/>
    <property type="match status" value="1"/>
</dbReference>
<feature type="domain" description="Flagellar M-ring N-terminal" evidence="12">
    <location>
        <begin position="48"/>
        <end position="219"/>
    </location>
</feature>
<feature type="compositionally biased region" description="Basic and acidic residues" evidence="10">
    <location>
        <begin position="495"/>
        <end position="510"/>
    </location>
</feature>
<dbReference type="PANTHER" id="PTHR30046">
    <property type="entry name" value="FLAGELLAR M-RING PROTEIN"/>
    <property type="match status" value="1"/>
</dbReference>
<dbReference type="Pfam" id="PF01514">
    <property type="entry name" value="YscJ_FliF"/>
    <property type="match status" value="1"/>
</dbReference>
<feature type="transmembrane region" description="Helical" evidence="11">
    <location>
        <begin position="25"/>
        <end position="46"/>
    </location>
</feature>
<keyword evidence="14" id="KW-0969">Cilium</keyword>
<feature type="compositionally biased region" description="Acidic residues" evidence="10">
    <location>
        <begin position="475"/>
        <end position="494"/>
    </location>
</feature>
<reference evidence="14 15" key="1">
    <citation type="submission" date="2016-10" db="EMBL/GenBank/DDBJ databases">
        <authorList>
            <person name="de Groot N.N."/>
        </authorList>
    </citation>
    <scope>NUCLEOTIDE SEQUENCE [LARGE SCALE GENOMIC DNA]</scope>
    <source>
        <strain evidence="14 15">SLAS-1</strain>
    </source>
</reference>
<name>A0A1G9MH93_9FIRM</name>
<evidence type="ECO:0000256" key="3">
    <source>
        <dbReference type="ARBA" id="ARBA00007971"/>
    </source>
</evidence>
<dbReference type="InterPro" id="IPR006182">
    <property type="entry name" value="FliF_N_dom"/>
</dbReference>
<accession>A0A1G9MH93</accession>
<dbReference type="Pfam" id="PF08345">
    <property type="entry name" value="YscJ_FliF_C"/>
    <property type="match status" value="1"/>
</dbReference>
<dbReference type="RefSeq" id="WP_089759597.1">
    <property type="nucleotide sequence ID" value="NZ_FNGO01000008.1"/>
</dbReference>
<feature type="region of interest" description="Disordered" evidence="10">
    <location>
        <begin position="466"/>
        <end position="514"/>
    </location>
</feature>
<organism evidence="14 15">
    <name type="scientific">Halarsenatibacter silvermanii</name>
    <dbReference type="NCBI Taxonomy" id="321763"/>
    <lineage>
        <taxon>Bacteria</taxon>
        <taxon>Bacillati</taxon>
        <taxon>Bacillota</taxon>
        <taxon>Clostridia</taxon>
        <taxon>Halanaerobiales</taxon>
        <taxon>Halarsenatibacteraceae</taxon>
        <taxon>Halarsenatibacter</taxon>
    </lineage>
</organism>
<evidence type="ECO:0000256" key="4">
    <source>
        <dbReference type="ARBA" id="ARBA00022475"/>
    </source>
</evidence>
<dbReference type="InterPro" id="IPR000067">
    <property type="entry name" value="FlgMring_FliF"/>
</dbReference>
<evidence type="ECO:0000256" key="6">
    <source>
        <dbReference type="ARBA" id="ARBA00022989"/>
    </source>
</evidence>
<dbReference type="PIRSF" id="PIRSF004862">
    <property type="entry name" value="FliF"/>
    <property type="match status" value="1"/>
</dbReference>
<keyword evidence="8 9" id="KW-0975">Bacterial flagellum</keyword>
<keyword evidence="15" id="KW-1185">Reference proteome</keyword>
<dbReference type="InterPro" id="IPR045851">
    <property type="entry name" value="AMP-bd_C_sf"/>
</dbReference>
<keyword evidence="6 11" id="KW-1133">Transmembrane helix</keyword>
<keyword evidence="14" id="KW-0282">Flagellum</keyword>
<dbReference type="AlphaFoldDB" id="A0A1G9MH93"/>
<dbReference type="OrthoDB" id="9807026at2"/>
<evidence type="ECO:0000256" key="8">
    <source>
        <dbReference type="ARBA" id="ARBA00023143"/>
    </source>
</evidence>
<dbReference type="Gene3D" id="3.30.300.30">
    <property type="match status" value="1"/>
</dbReference>
<evidence type="ECO:0000256" key="11">
    <source>
        <dbReference type="SAM" id="Phobius"/>
    </source>
</evidence>
<dbReference type="GO" id="GO:0003774">
    <property type="term" value="F:cytoskeletal motor activity"/>
    <property type="evidence" value="ECO:0007669"/>
    <property type="project" value="InterPro"/>
</dbReference>
<dbReference type="Proteomes" id="UP000199476">
    <property type="component" value="Unassembled WGS sequence"/>
</dbReference>
<dbReference type="GO" id="GO:0071973">
    <property type="term" value="P:bacterial-type flagellum-dependent cell motility"/>
    <property type="evidence" value="ECO:0007669"/>
    <property type="project" value="InterPro"/>
</dbReference>
<protein>
    <recommendedName>
        <fullName evidence="9">Flagellar M-ring protein</fullName>
    </recommendedName>
</protein>
<dbReference type="PRINTS" id="PR01009">
    <property type="entry name" value="FLGMRINGFLIF"/>
</dbReference>
<gene>
    <name evidence="14" type="ORF">SAMN04488692_10865</name>
</gene>
<proteinExistence type="inferred from homology"/>
<keyword evidence="5 11" id="KW-0812">Transmembrane</keyword>
<comment type="similarity">
    <text evidence="3 9">Belongs to the FliF family.</text>
</comment>
<sequence>MFARIRDFFSQLQELWGKLNNRAKIIIGASAFIVFTALVFMIFVLGDANYQPLFEQLAHEDAGEIVDELENRGVSYRLEDGGSTILVPADQVHDMRLALAGEGLPASGQVGFEVFDDVQFGTTDFERRVNLYRAMGGELSRSIESMEAIASARVQITAPEESLFVSEERPAEASVMLNLEPRHQLDESMARAIGNLVASGVPDLSLENVTIVDTAGNMIAAGDLADGDDFNAREISTNQREMERDYEEKLTERLQGMLTRILGPDNFTVQVESRMNFDRRERESHTYLPIIDEEGLPRSREELREIYYGGETPEEAGAPGTDSNIPGYLTVEEMEEEGYYERTEETINYEMDEIVEREEFAPGQLEHLSISVMVDDEMAEDDLLILEDSIQAAVGFDPERDDTINVSSLEFDRTIEEEIEAARAEEEAQRRRQQIIYSVLIVAILLITLTAALILRRRMKTSEEMAVPQGATVDEMVEDEEEEEVELPEEELSEEEKKARKMREELHEMAEDQPEEMAELIKSWIIEE</sequence>
<dbReference type="InterPro" id="IPR043427">
    <property type="entry name" value="YscJ/FliF"/>
</dbReference>
<evidence type="ECO:0000256" key="1">
    <source>
        <dbReference type="ARBA" id="ARBA00004117"/>
    </source>
</evidence>
<dbReference type="GO" id="GO:0005886">
    <property type="term" value="C:plasma membrane"/>
    <property type="evidence" value="ECO:0007669"/>
    <property type="project" value="UniProtKB-SubCell"/>
</dbReference>
<evidence type="ECO:0000256" key="10">
    <source>
        <dbReference type="SAM" id="MobiDB-lite"/>
    </source>
</evidence>
<evidence type="ECO:0000256" key="2">
    <source>
        <dbReference type="ARBA" id="ARBA00004651"/>
    </source>
</evidence>
<evidence type="ECO:0000313" key="14">
    <source>
        <dbReference type="EMBL" id="SDL73494.1"/>
    </source>
</evidence>
<feature type="transmembrane region" description="Helical" evidence="11">
    <location>
        <begin position="435"/>
        <end position="455"/>
    </location>
</feature>
<evidence type="ECO:0000256" key="7">
    <source>
        <dbReference type="ARBA" id="ARBA00023136"/>
    </source>
</evidence>
<feature type="domain" description="Flagellar M-ring C-terminal" evidence="13">
    <location>
        <begin position="258"/>
        <end position="411"/>
    </location>
</feature>
<dbReference type="InterPro" id="IPR013556">
    <property type="entry name" value="Flag_M-ring_C"/>
</dbReference>
<dbReference type="GO" id="GO:0009431">
    <property type="term" value="C:bacterial-type flagellum basal body, MS ring"/>
    <property type="evidence" value="ECO:0007669"/>
    <property type="project" value="InterPro"/>
</dbReference>
<evidence type="ECO:0000259" key="12">
    <source>
        <dbReference type="Pfam" id="PF01514"/>
    </source>
</evidence>
<comment type="subcellular location">
    <subcellularLocation>
        <location evidence="1 9">Bacterial flagellum basal body</location>
    </subcellularLocation>
    <subcellularLocation>
        <location evidence="2">Cell membrane</location>
        <topology evidence="2">Multi-pass membrane protein</topology>
    </subcellularLocation>
</comment>
<evidence type="ECO:0000313" key="15">
    <source>
        <dbReference type="Proteomes" id="UP000199476"/>
    </source>
</evidence>
<keyword evidence="14" id="KW-0966">Cell projection</keyword>
<dbReference type="PANTHER" id="PTHR30046:SF0">
    <property type="entry name" value="FLAGELLAR M-RING PROTEIN"/>
    <property type="match status" value="1"/>
</dbReference>
<evidence type="ECO:0000259" key="13">
    <source>
        <dbReference type="Pfam" id="PF08345"/>
    </source>
</evidence>
<evidence type="ECO:0000256" key="5">
    <source>
        <dbReference type="ARBA" id="ARBA00022692"/>
    </source>
</evidence>
<dbReference type="EMBL" id="FNGO01000008">
    <property type="protein sequence ID" value="SDL73494.1"/>
    <property type="molecule type" value="Genomic_DNA"/>
</dbReference>
<keyword evidence="7 11" id="KW-0472">Membrane</keyword>
<evidence type="ECO:0000256" key="9">
    <source>
        <dbReference type="PIRNR" id="PIRNR004862"/>
    </source>
</evidence>
<dbReference type="STRING" id="321763.SAMN04488692_10865"/>
<keyword evidence="4" id="KW-1003">Cell membrane</keyword>
<comment type="function">
    <text evidence="9">The M ring may be actively involved in energy transduction.</text>
</comment>